<feature type="transmembrane region" description="Helical" evidence="1">
    <location>
        <begin position="235"/>
        <end position="255"/>
    </location>
</feature>
<gene>
    <name evidence="2" type="ORF">SDC9_105485</name>
</gene>
<feature type="transmembrane region" description="Helical" evidence="1">
    <location>
        <begin position="211"/>
        <end position="229"/>
    </location>
</feature>
<dbReference type="Pfam" id="PF18949">
    <property type="entry name" value="DUF5693"/>
    <property type="match status" value="1"/>
</dbReference>
<feature type="transmembrane region" description="Helical" evidence="1">
    <location>
        <begin position="157"/>
        <end position="176"/>
    </location>
</feature>
<organism evidence="2">
    <name type="scientific">bioreactor metagenome</name>
    <dbReference type="NCBI Taxonomy" id="1076179"/>
    <lineage>
        <taxon>unclassified sequences</taxon>
        <taxon>metagenomes</taxon>
        <taxon>ecological metagenomes</taxon>
    </lineage>
</organism>
<proteinExistence type="predicted"/>
<accession>A0A645B678</accession>
<evidence type="ECO:0000313" key="2">
    <source>
        <dbReference type="EMBL" id="MPM58653.1"/>
    </source>
</evidence>
<feature type="transmembrane region" description="Helical" evidence="1">
    <location>
        <begin position="78"/>
        <end position="98"/>
    </location>
</feature>
<evidence type="ECO:0000256" key="1">
    <source>
        <dbReference type="SAM" id="Phobius"/>
    </source>
</evidence>
<dbReference type="AlphaFoldDB" id="A0A645B678"/>
<sequence>MVRPFPERYQYILLAVIAAILIFPVLKGAGTLVRQAAAMVSAIVFPVLAMTYQLDKWRKTPPSQGASLMRIILDGGRWLVITMLLSIVGGFYVGALLGDVRFLLEMEIFRGVKLTFVAPLILITFIYLSRYNLFDTGSTESPKSIWQQLTKVLDYPIYVKTLLVVAIAAVGAWIFVGRSGHTAGVPVPGIELKLRAWLERLMYARPRSKEFMIGHPAFFLMIMALYRQWPRAMHYILVVVATIGQGSLVETFAHIRTPIYMSFIRGIDGVAAGIAVGVIAVIGVQILHYLSFLLGRRTAGNE</sequence>
<feature type="transmembrane region" description="Helical" evidence="1">
    <location>
        <begin position="36"/>
        <end position="54"/>
    </location>
</feature>
<comment type="caution">
    <text evidence="2">The sequence shown here is derived from an EMBL/GenBank/DDBJ whole genome shotgun (WGS) entry which is preliminary data.</text>
</comment>
<keyword evidence="1" id="KW-0812">Transmembrane</keyword>
<feature type="transmembrane region" description="Helical" evidence="1">
    <location>
        <begin position="110"/>
        <end position="128"/>
    </location>
</feature>
<dbReference type="EMBL" id="VSSQ01016885">
    <property type="protein sequence ID" value="MPM58653.1"/>
    <property type="molecule type" value="Genomic_DNA"/>
</dbReference>
<feature type="transmembrane region" description="Helical" evidence="1">
    <location>
        <begin position="267"/>
        <end position="290"/>
    </location>
</feature>
<reference evidence="2" key="1">
    <citation type="submission" date="2019-08" db="EMBL/GenBank/DDBJ databases">
        <authorList>
            <person name="Kucharzyk K."/>
            <person name="Murdoch R.W."/>
            <person name="Higgins S."/>
            <person name="Loffler F."/>
        </authorList>
    </citation>
    <scope>NUCLEOTIDE SEQUENCE</scope>
</reference>
<feature type="transmembrane region" description="Helical" evidence="1">
    <location>
        <begin position="12"/>
        <end position="29"/>
    </location>
</feature>
<keyword evidence="1" id="KW-1133">Transmembrane helix</keyword>
<name>A0A645B678_9ZZZZ</name>
<keyword evidence="1" id="KW-0472">Membrane</keyword>
<protein>
    <submittedName>
        <fullName evidence="2">Uncharacterized protein</fullName>
    </submittedName>
</protein>
<dbReference type="InterPro" id="IPR043748">
    <property type="entry name" value="DUF5693"/>
</dbReference>